<name>A0AB32V4B2_THECC</name>
<feature type="compositionally biased region" description="Polar residues" evidence="1">
    <location>
        <begin position="480"/>
        <end position="489"/>
    </location>
</feature>
<dbReference type="GeneID" id="18598676"/>
<gene>
    <name evidence="3" type="primary">LOC18598676</name>
</gene>
<feature type="region of interest" description="Disordered" evidence="1">
    <location>
        <begin position="333"/>
        <end position="372"/>
    </location>
</feature>
<evidence type="ECO:0000313" key="3">
    <source>
        <dbReference type="RefSeq" id="XP_007028350.2"/>
    </source>
</evidence>
<dbReference type="AlphaFoldDB" id="A0AB32V4B2"/>
<feature type="region of interest" description="Disordered" evidence="1">
    <location>
        <begin position="1"/>
        <end position="297"/>
    </location>
</feature>
<protein>
    <submittedName>
        <fullName evidence="3">Arginine/serine-rich coiled-coil protein 2 isoform X1</fullName>
    </submittedName>
</protein>
<dbReference type="Gramene" id="Tc05v2_t011120.1">
    <property type="protein sequence ID" value="Tc05v2_p011120.1"/>
    <property type="gene ID" value="Tc05v2_g011120"/>
</dbReference>
<feature type="compositionally biased region" description="Basic and acidic residues" evidence="1">
    <location>
        <begin position="109"/>
        <end position="200"/>
    </location>
</feature>
<organism evidence="2 3">
    <name type="scientific">Theobroma cacao</name>
    <name type="common">Cacao</name>
    <name type="synonym">Cocoa</name>
    <dbReference type="NCBI Taxonomy" id="3641"/>
    <lineage>
        <taxon>Eukaryota</taxon>
        <taxon>Viridiplantae</taxon>
        <taxon>Streptophyta</taxon>
        <taxon>Embryophyta</taxon>
        <taxon>Tracheophyta</taxon>
        <taxon>Spermatophyta</taxon>
        <taxon>Magnoliopsida</taxon>
        <taxon>eudicotyledons</taxon>
        <taxon>Gunneridae</taxon>
        <taxon>Pentapetalae</taxon>
        <taxon>rosids</taxon>
        <taxon>malvids</taxon>
        <taxon>Malvales</taxon>
        <taxon>Malvaceae</taxon>
        <taxon>Byttnerioideae</taxon>
        <taxon>Theobroma</taxon>
    </lineage>
</organism>
<feature type="compositionally biased region" description="Basic and acidic residues" evidence="1">
    <location>
        <begin position="49"/>
        <end position="84"/>
    </location>
</feature>
<feature type="compositionally biased region" description="Basic and acidic residues" evidence="1">
    <location>
        <begin position="343"/>
        <end position="355"/>
    </location>
</feature>
<reference evidence="2" key="1">
    <citation type="journal article" date="1997" name="Nucleic Acids Res.">
        <title>tRNAscan-SE: a program for improved detection of transfer RNA genes in genomic sequence.</title>
        <authorList>
            <person name="Lowe T.M."/>
            <person name="Eddy S.R."/>
        </authorList>
    </citation>
    <scope>NUCLEOTIDE SEQUENCE [LARGE SCALE GENOMIC DNA]</scope>
    <source>
        <strain evidence="2">r\B97-61/B2</strain>
    </source>
</reference>
<proteinExistence type="predicted"/>
<dbReference type="Proteomes" id="UP000694886">
    <property type="component" value="Chromosome 5"/>
</dbReference>
<feature type="region of interest" description="Disordered" evidence="1">
    <location>
        <begin position="469"/>
        <end position="492"/>
    </location>
</feature>
<evidence type="ECO:0000313" key="2">
    <source>
        <dbReference type="Proteomes" id="UP000694886"/>
    </source>
</evidence>
<accession>A0AB32V4B2</accession>
<dbReference type="PANTHER" id="PTHR22426:SF2">
    <property type="entry name" value="ARGININE_SERINE-RICH COILED-COIL PROTEIN 2"/>
    <property type="match status" value="1"/>
</dbReference>
<feature type="compositionally biased region" description="Basic and acidic residues" evidence="1">
    <location>
        <begin position="469"/>
        <end position="479"/>
    </location>
</feature>
<feature type="compositionally biased region" description="Polar residues" evidence="1">
    <location>
        <begin position="1"/>
        <end position="10"/>
    </location>
</feature>
<dbReference type="PANTHER" id="PTHR22426">
    <property type="entry name" value="ARGININE_SERINE-RICH COILED-COIL PROTEIN 2"/>
    <property type="match status" value="1"/>
</dbReference>
<feature type="compositionally biased region" description="Low complexity" evidence="1">
    <location>
        <begin position="37"/>
        <end position="47"/>
    </location>
</feature>
<evidence type="ECO:0000256" key="1">
    <source>
        <dbReference type="SAM" id="MobiDB-lite"/>
    </source>
</evidence>
<feature type="compositionally biased region" description="Basic and acidic residues" evidence="1">
    <location>
        <begin position="227"/>
        <end position="297"/>
    </location>
</feature>
<dbReference type="RefSeq" id="XP_007028350.2">
    <property type="nucleotide sequence ID" value="XM_007028288.2"/>
</dbReference>
<sequence>MDSNLQTSPPDGSDAKAAFRKFSNDASNRQYRRHSPISRSSSSEGNSPQRDRSVSPILSRDDLAKGADTQPGRDGRELDRDSSRNKYSRNSDSYRYSDRQSSRSSHGYSRHDNYVRHDKFADEGSKYDRLSSRSGRESRFSTHSDHPRQESDISRSKDYSRNADKYSRDRYDGSGHRIRDKEKESQSLEHQKYKDKDSALDRAGSGRRQGSSFSEEMDRDRRRRGRDSRGEKGDYHRSSGDRKGDYTESYEESRGHRNDSSSGRERDNDKYRRKEGYKSGLKEIDGQKPAKERMKHDEWETNMEKDRYGGVLKEQCEEKSIFVGKNQESPAKKLKLFSSSKGNEYDKDADEKRSSLEQAEETDGRVTMGQAHGNDVDITNDINSAKVAAMKAAELVNRNLIGAGHSNMTTEQKKKLLWGSKKSTPAEESGHRWDTALFGDRERQEKFNKLMSLRLRWYLWPIVGCERGGEGGAETRESRWQWSPSSREATGSPAGFGETVHCWTPKKGWSHCWIRSLRSRVGNFCSSVGMLCDNVLYSCARTLALDHYGILRKNMHCWMFQISADGSTLMLSVDNINNSLSLFLSLFNIFLCLVLKM</sequence>
<reference evidence="3" key="2">
    <citation type="submission" date="2025-08" db="UniProtKB">
        <authorList>
            <consortium name="RefSeq"/>
        </authorList>
    </citation>
    <scope>IDENTIFICATION</scope>
</reference>